<gene>
    <name evidence="1" type="ORF">H7965_23370</name>
</gene>
<proteinExistence type="predicted"/>
<comment type="caution">
    <text evidence="1">The sequence shown here is derived from an EMBL/GenBank/DDBJ whole genome shotgun (WGS) entry which is preliminary data.</text>
</comment>
<reference evidence="1" key="1">
    <citation type="submission" date="2020-08" db="EMBL/GenBank/DDBJ databases">
        <authorList>
            <person name="Hu Y."/>
            <person name="Nguyen S.V."/>
            <person name="Li F."/>
            <person name="Fanning S."/>
        </authorList>
    </citation>
    <scope>NUCLEOTIDE SEQUENCE</scope>
    <source>
        <strain evidence="1">SYSU D8009</strain>
    </source>
</reference>
<protein>
    <submittedName>
        <fullName evidence="1">Uncharacterized protein</fullName>
    </submittedName>
</protein>
<keyword evidence="2" id="KW-1185">Reference proteome</keyword>
<name>A0A9X0UFT8_9PROT</name>
<dbReference type="EMBL" id="JACOMF010000046">
    <property type="protein sequence ID" value="MBC4018238.1"/>
    <property type="molecule type" value="Genomic_DNA"/>
</dbReference>
<dbReference type="Proteomes" id="UP000600101">
    <property type="component" value="Unassembled WGS sequence"/>
</dbReference>
<dbReference type="SUPFAM" id="SSF51120">
    <property type="entry name" value="beta-Roll"/>
    <property type="match status" value="1"/>
</dbReference>
<sequence length="105" mass="11034">KRRLGSALSARSGAAQAREIILRVLTHNLMLLRSPTTGFQQCNHRTKPSPMSGIIRGTDGDDRVLAGSAPETLDGGAGRDTVSFTAAIGRYGQRSKGSTTPTSPV</sequence>
<evidence type="ECO:0000313" key="1">
    <source>
        <dbReference type="EMBL" id="MBC4018238.1"/>
    </source>
</evidence>
<accession>A0A9X0UFT8</accession>
<feature type="non-terminal residue" evidence="1">
    <location>
        <position position="1"/>
    </location>
</feature>
<organism evidence="1 2">
    <name type="scientific">Siccirubricoccus deserti</name>
    <dbReference type="NCBI Taxonomy" id="2013562"/>
    <lineage>
        <taxon>Bacteria</taxon>
        <taxon>Pseudomonadati</taxon>
        <taxon>Pseudomonadota</taxon>
        <taxon>Alphaproteobacteria</taxon>
        <taxon>Acetobacterales</taxon>
        <taxon>Roseomonadaceae</taxon>
        <taxon>Siccirubricoccus</taxon>
    </lineage>
</organism>
<evidence type="ECO:0000313" key="2">
    <source>
        <dbReference type="Proteomes" id="UP000600101"/>
    </source>
</evidence>
<dbReference type="AlphaFoldDB" id="A0A9X0UFT8"/>
<dbReference type="InterPro" id="IPR011049">
    <property type="entry name" value="Serralysin-like_metalloprot_C"/>
</dbReference>
<dbReference type="RefSeq" id="WP_222440768.1">
    <property type="nucleotide sequence ID" value="NZ_JACOMF010000046.1"/>
</dbReference>